<comment type="caution">
    <text evidence="1">The sequence shown here is derived from an EMBL/GenBank/DDBJ whole genome shotgun (WGS) entry which is preliminary data.</text>
</comment>
<reference evidence="1" key="1">
    <citation type="journal article" date="2018" name="Genome Biol.">
        <title>SKESA: strategic k-mer extension for scrupulous assemblies.</title>
        <authorList>
            <person name="Souvorov A."/>
            <person name="Agarwala R."/>
            <person name="Lipman D.J."/>
        </authorList>
    </citation>
    <scope>NUCLEOTIDE SEQUENCE</scope>
    <source>
        <strain evidence="1">5039-68</strain>
    </source>
</reference>
<dbReference type="EMBL" id="DAASAS010000034">
    <property type="protein sequence ID" value="HAE4734521.1"/>
    <property type="molecule type" value="Genomic_DNA"/>
</dbReference>
<dbReference type="InterPro" id="IPR029017">
    <property type="entry name" value="Enolase-like_N"/>
</dbReference>
<name>A0A731XW31_SALEE</name>
<dbReference type="AlphaFoldDB" id="A0A731XW31"/>
<accession>A0A731XW31</accession>
<organism evidence="1">
    <name type="scientific">Salmonella enterica subsp. VII serovar 40:z4,z24:[z39]</name>
    <dbReference type="NCBI Taxonomy" id="1967625"/>
    <lineage>
        <taxon>Bacteria</taxon>
        <taxon>Pseudomonadati</taxon>
        <taxon>Pseudomonadota</taxon>
        <taxon>Gammaproteobacteria</taxon>
        <taxon>Enterobacterales</taxon>
        <taxon>Enterobacteriaceae</taxon>
        <taxon>Salmonella</taxon>
    </lineage>
</organism>
<reference evidence="1" key="2">
    <citation type="submission" date="2018-07" db="EMBL/GenBank/DDBJ databases">
        <authorList>
            <consortium name="NCBI Pathogen Detection Project"/>
        </authorList>
    </citation>
    <scope>NUCLEOTIDE SEQUENCE</scope>
    <source>
        <strain evidence="1">5039-68</strain>
    </source>
</reference>
<dbReference type="Gene3D" id="3.30.390.10">
    <property type="entry name" value="Enolase-like, N-terminal domain"/>
    <property type="match status" value="1"/>
</dbReference>
<gene>
    <name evidence="1" type="ORF">GND13_003917</name>
</gene>
<evidence type="ECO:0000313" key="1">
    <source>
        <dbReference type="EMBL" id="HAE4734521.1"/>
    </source>
</evidence>
<protein>
    <submittedName>
        <fullName evidence="1">Uncharacterized protein</fullName>
    </submittedName>
</protein>
<sequence>MIWPFFYKGAYRRRGPVTMSAISAVDIWRVSPCSPGHLYRYSGRGA</sequence>
<proteinExistence type="predicted"/>